<evidence type="ECO:0000256" key="1">
    <source>
        <dbReference type="ARBA" id="ARBA00001755"/>
    </source>
</evidence>
<dbReference type="Gene3D" id="1.10.3110.10">
    <property type="entry name" value="protoporphyrinogen ix oxidase, domain 3"/>
    <property type="match status" value="1"/>
</dbReference>
<evidence type="ECO:0000256" key="11">
    <source>
        <dbReference type="RuleBase" id="RU364052"/>
    </source>
</evidence>
<evidence type="ECO:0000256" key="9">
    <source>
        <dbReference type="ARBA" id="ARBA00023002"/>
    </source>
</evidence>
<gene>
    <name evidence="13" type="primary">hemG</name>
    <name evidence="13" type="ORF">H6A01_08915</name>
</gene>
<organism evidence="13 14">
    <name type="scientific">Veillonella magna</name>
    <dbReference type="NCBI Taxonomy" id="464322"/>
    <lineage>
        <taxon>Bacteria</taxon>
        <taxon>Bacillati</taxon>
        <taxon>Bacillota</taxon>
        <taxon>Negativicutes</taxon>
        <taxon>Veillonellales</taxon>
        <taxon>Veillonellaceae</taxon>
        <taxon>Veillonella</taxon>
    </lineage>
</organism>
<evidence type="ECO:0000256" key="8">
    <source>
        <dbReference type="ARBA" id="ARBA00022827"/>
    </source>
</evidence>
<comment type="function">
    <text evidence="11">Involved in coproporphyrin-dependent heme b biosynthesis. Catalyzes the oxidation of coproporphyrinogen III to coproporphyrin III.</text>
</comment>
<evidence type="ECO:0000256" key="4">
    <source>
        <dbReference type="ARBA" id="ARBA00008310"/>
    </source>
</evidence>
<keyword evidence="9 11" id="KW-0560">Oxidoreductase</keyword>
<keyword evidence="14" id="KW-1185">Reference proteome</keyword>
<dbReference type="InterPro" id="IPR004572">
    <property type="entry name" value="Protoporphyrinogen_oxidase"/>
</dbReference>
<name>A0ABS2GGX6_9FIRM</name>
<comment type="caution">
    <text evidence="13">The sequence shown here is derived from an EMBL/GenBank/DDBJ whole genome shotgun (WGS) entry which is preliminary data.</text>
</comment>
<evidence type="ECO:0000256" key="10">
    <source>
        <dbReference type="ARBA" id="ARBA00023133"/>
    </source>
</evidence>
<dbReference type="SUPFAM" id="SSF54373">
    <property type="entry name" value="FAD-linked reductases, C-terminal domain"/>
    <property type="match status" value="1"/>
</dbReference>
<evidence type="ECO:0000256" key="6">
    <source>
        <dbReference type="ARBA" id="ARBA00019046"/>
    </source>
</evidence>
<dbReference type="InterPro" id="IPR050464">
    <property type="entry name" value="Zeta_carotene_desat/Oxidored"/>
</dbReference>
<keyword evidence="11" id="KW-0963">Cytoplasm</keyword>
<dbReference type="SUPFAM" id="SSF51905">
    <property type="entry name" value="FAD/NAD(P)-binding domain"/>
    <property type="match status" value="1"/>
</dbReference>
<accession>A0ABS2GGX6</accession>
<reference evidence="13 14" key="1">
    <citation type="journal article" date="2021" name="Sci. Rep.">
        <title>The distribution of antibiotic resistance genes in chicken gut microbiota commensals.</title>
        <authorList>
            <person name="Juricova H."/>
            <person name="Matiasovicova J."/>
            <person name="Kubasova T."/>
            <person name="Cejkova D."/>
            <person name="Rychlik I."/>
        </authorList>
    </citation>
    <scope>NUCLEOTIDE SEQUENCE [LARGE SCALE GENOMIC DNA]</scope>
    <source>
        <strain evidence="13 14">An537</strain>
    </source>
</reference>
<dbReference type="Pfam" id="PF01593">
    <property type="entry name" value="Amino_oxidase"/>
    <property type="match status" value="1"/>
</dbReference>
<dbReference type="PRINTS" id="PR00419">
    <property type="entry name" value="ADXRDTASE"/>
</dbReference>
<sequence>MSRVAVIGGGLTGLSTAYYLAKEKPNWQIDVYEKEARFGGKIKTKRVDGYVVEIGPDSYLARKTAMTELINDVGLGDTIVANATGQAYIYDRTKMYPIPGGSIVGIPTEFIPFAMSTLISWSGKVRAMRDYFTSPYPTDGDVSIGDFFRYHLGQEMMDKLIEPLLSGIYGGDIYELSLDATFPEFHALERKAGNMVKGMLAARKQRAAMRPKGAVPQGQFRQVTGGLESIIDALVESMPENVTLYGNAAVTAIKKEDGFVVTAKDRTTRYDRVIITTPPQAYRAWFGDDAAMAELMNMDLSSCAIAVMAFERSAFDAPLNGTGFVITRKTDTPLTACTYISSKWPQTTPADKIVLRVFLGKAGDDTVQRLNEEELKKVALHEIQRIMGFTAMPLWIEITRLNKSMPQYKVGHRELVGRIKEHVARTYPGLDVIGTPFDGVGMPDGVRQAKELVDRLKKEV</sequence>
<dbReference type="EC" id="1.3.3.15" evidence="5 11"/>
<comment type="subcellular location">
    <subcellularLocation>
        <location evidence="11">Cytoplasm</location>
    </subcellularLocation>
</comment>
<evidence type="ECO:0000256" key="3">
    <source>
        <dbReference type="ARBA" id="ARBA00004744"/>
    </source>
</evidence>
<dbReference type="EMBL" id="JACJLA010000020">
    <property type="protein sequence ID" value="MBM6913434.1"/>
    <property type="molecule type" value="Genomic_DNA"/>
</dbReference>
<evidence type="ECO:0000256" key="7">
    <source>
        <dbReference type="ARBA" id="ARBA00022630"/>
    </source>
</evidence>
<dbReference type="Gene3D" id="3.50.50.60">
    <property type="entry name" value="FAD/NAD(P)-binding domain"/>
    <property type="match status" value="1"/>
</dbReference>
<evidence type="ECO:0000313" key="14">
    <source>
        <dbReference type="Proteomes" id="UP000707138"/>
    </source>
</evidence>
<dbReference type="PANTHER" id="PTHR42923:SF3">
    <property type="entry name" value="PROTOPORPHYRINOGEN OXIDASE"/>
    <property type="match status" value="1"/>
</dbReference>
<evidence type="ECO:0000256" key="5">
    <source>
        <dbReference type="ARBA" id="ARBA00012402"/>
    </source>
</evidence>
<dbReference type="GO" id="GO:0004729">
    <property type="term" value="F:oxygen-dependent protoporphyrinogen oxidase activity"/>
    <property type="evidence" value="ECO:0007669"/>
    <property type="project" value="UniProtKB-EC"/>
</dbReference>
<comment type="similarity">
    <text evidence="4 11">Belongs to the protoporphyrinogen/coproporphyrinogen oxidase family. Coproporphyrinogen III oxidase subfamily.</text>
</comment>
<comment type="cofactor">
    <cofactor evidence="2 11">
        <name>FAD</name>
        <dbReference type="ChEBI" id="CHEBI:57692"/>
    </cofactor>
</comment>
<dbReference type="InterPro" id="IPR036188">
    <property type="entry name" value="FAD/NAD-bd_sf"/>
</dbReference>
<evidence type="ECO:0000259" key="12">
    <source>
        <dbReference type="Pfam" id="PF01593"/>
    </source>
</evidence>
<keyword evidence="7 11" id="KW-0285">Flavoprotein</keyword>
<dbReference type="Proteomes" id="UP000707138">
    <property type="component" value="Unassembled WGS sequence"/>
</dbReference>
<proteinExistence type="inferred from homology"/>
<feature type="domain" description="Amine oxidase" evidence="12">
    <location>
        <begin position="11"/>
        <end position="449"/>
    </location>
</feature>
<dbReference type="InterPro" id="IPR002937">
    <property type="entry name" value="Amino_oxidase"/>
</dbReference>
<evidence type="ECO:0000256" key="2">
    <source>
        <dbReference type="ARBA" id="ARBA00001974"/>
    </source>
</evidence>
<dbReference type="Gene3D" id="3.90.660.20">
    <property type="entry name" value="Protoporphyrinogen oxidase, mitochondrial, domain 2"/>
    <property type="match status" value="1"/>
</dbReference>
<dbReference type="PANTHER" id="PTHR42923">
    <property type="entry name" value="PROTOPORPHYRINOGEN OXIDASE"/>
    <property type="match status" value="1"/>
</dbReference>
<dbReference type="RefSeq" id="WP_205088348.1">
    <property type="nucleotide sequence ID" value="NZ_JACJLA010000020.1"/>
</dbReference>
<dbReference type="NCBIfam" id="TIGR00562">
    <property type="entry name" value="proto_IX_ox"/>
    <property type="match status" value="1"/>
</dbReference>
<comment type="pathway">
    <text evidence="3 11">Porphyrin-containing compound metabolism; protoheme biosynthesis.</text>
</comment>
<keyword evidence="10 11" id="KW-0350">Heme biosynthesis</keyword>
<evidence type="ECO:0000313" key="13">
    <source>
        <dbReference type="EMBL" id="MBM6913434.1"/>
    </source>
</evidence>
<comment type="catalytic activity">
    <reaction evidence="1">
        <text>coproporphyrinogen III + 3 O2 = coproporphyrin III + 3 H2O2</text>
        <dbReference type="Rhea" id="RHEA:43436"/>
        <dbReference type="ChEBI" id="CHEBI:15379"/>
        <dbReference type="ChEBI" id="CHEBI:16240"/>
        <dbReference type="ChEBI" id="CHEBI:57309"/>
        <dbReference type="ChEBI" id="CHEBI:131725"/>
        <dbReference type="EC" id="1.3.3.15"/>
    </reaction>
    <physiologicalReaction direction="left-to-right" evidence="1">
        <dbReference type="Rhea" id="RHEA:43437"/>
    </physiologicalReaction>
</comment>
<keyword evidence="8 11" id="KW-0274">FAD</keyword>
<protein>
    <recommendedName>
        <fullName evidence="6 11">Coproporphyrinogen III oxidase</fullName>
        <ecNumber evidence="5 11">1.3.3.15</ecNumber>
    </recommendedName>
</protein>